<name>A0A1Y2AKU8_9TREE</name>
<dbReference type="EMBL" id="MCFC01000083">
    <property type="protein sequence ID" value="ORY23122.1"/>
    <property type="molecule type" value="Genomic_DNA"/>
</dbReference>
<reference evidence="2 3" key="1">
    <citation type="submission" date="2016-07" db="EMBL/GenBank/DDBJ databases">
        <title>Pervasive Adenine N6-methylation of Active Genes in Fungi.</title>
        <authorList>
            <consortium name="DOE Joint Genome Institute"/>
            <person name="Mondo S.J."/>
            <person name="Dannebaum R.O."/>
            <person name="Kuo R.C."/>
            <person name="Labutti K."/>
            <person name="Haridas S."/>
            <person name="Kuo A."/>
            <person name="Salamov A."/>
            <person name="Ahrendt S.R."/>
            <person name="Lipzen A."/>
            <person name="Sullivan W."/>
            <person name="Andreopoulos W.B."/>
            <person name="Clum A."/>
            <person name="Lindquist E."/>
            <person name="Daum C."/>
            <person name="Ramamoorthy G.K."/>
            <person name="Gryganskyi A."/>
            <person name="Culley D."/>
            <person name="Magnuson J.K."/>
            <person name="James T.Y."/>
            <person name="O'Malley M.A."/>
            <person name="Stajich J.E."/>
            <person name="Spatafora J.W."/>
            <person name="Visel A."/>
            <person name="Grigoriev I.V."/>
        </authorList>
    </citation>
    <scope>NUCLEOTIDE SEQUENCE [LARGE SCALE GENOMIC DNA]</scope>
    <source>
        <strain evidence="2 3">68-887.2</strain>
    </source>
</reference>
<dbReference type="Gene3D" id="2.60.120.10">
    <property type="entry name" value="Jelly Rolls"/>
    <property type="match status" value="1"/>
</dbReference>
<evidence type="ECO:0000259" key="1">
    <source>
        <dbReference type="Pfam" id="PF12973"/>
    </source>
</evidence>
<protein>
    <submittedName>
        <fullName evidence="2">RmlC-like cupin domain-containing protein</fullName>
    </submittedName>
</protein>
<sequence length="176" mass="20149">MSRPTDISAVPYQGPPLFAVPDDLVHLDVLNIDKTDERLWVPQGKDVWFRPLLFSTSQGYFVNLLRVRKCGILSRHRHAGPVHATVLRGRWHYLEHDWWAEEGSYAFEPPGDIHTLEVPDGVEEMITLFHVTGAYIYCDPMGKPEAIEDVFSKIDLARAHFEKVGLGADFVKHFIR</sequence>
<dbReference type="AlphaFoldDB" id="A0A1Y2AKU8"/>
<dbReference type="SUPFAM" id="SSF51182">
    <property type="entry name" value="RmlC-like cupins"/>
    <property type="match status" value="1"/>
</dbReference>
<dbReference type="InterPro" id="IPR014710">
    <property type="entry name" value="RmlC-like_jellyroll"/>
</dbReference>
<dbReference type="OrthoDB" id="3426336at2759"/>
<keyword evidence="3" id="KW-1185">Reference proteome</keyword>
<dbReference type="InterPro" id="IPR011051">
    <property type="entry name" value="RmlC_Cupin_sf"/>
</dbReference>
<dbReference type="InterPro" id="IPR025979">
    <property type="entry name" value="ChrR-like_cupin_dom"/>
</dbReference>
<feature type="domain" description="ChrR-like cupin" evidence="1">
    <location>
        <begin position="34"/>
        <end position="134"/>
    </location>
</feature>
<comment type="caution">
    <text evidence="2">The sequence shown here is derived from an EMBL/GenBank/DDBJ whole genome shotgun (WGS) entry which is preliminary data.</text>
</comment>
<organism evidence="2 3">
    <name type="scientific">Naematelia encephala</name>
    <dbReference type="NCBI Taxonomy" id="71784"/>
    <lineage>
        <taxon>Eukaryota</taxon>
        <taxon>Fungi</taxon>
        <taxon>Dikarya</taxon>
        <taxon>Basidiomycota</taxon>
        <taxon>Agaricomycotina</taxon>
        <taxon>Tremellomycetes</taxon>
        <taxon>Tremellales</taxon>
        <taxon>Naemateliaceae</taxon>
        <taxon>Naematelia</taxon>
    </lineage>
</organism>
<dbReference type="Proteomes" id="UP000193986">
    <property type="component" value="Unassembled WGS sequence"/>
</dbReference>
<evidence type="ECO:0000313" key="3">
    <source>
        <dbReference type="Proteomes" id="UP000193986"/>
    </source>
</evidence>
<dbReference type="Pfam" id="PF12973">
    <property type="entry name" value="Cupin_7"/>
    <property type="match status" value="1"/>
</dbReference>
<evidence type="ECO:0000313" key="2">
    <source>
        <dbReference type="EMBL" id="ORY23122.1"/>
    </source>
</evidence>
<accession>A0A1Y2AKU8</accession>
<dbReference type="CDD" id="cd20302">
    <property type="entry name" value="cupin_DAD"/>
    <property type="match status" value="1"/>
</dbReference>
<gene>
    <name evidence="2" type="ORF">BCR39DRAFT_595637</name>
</gene>
<dbReference type="InParanoid" id="A0A1Y2AKU8"/>
<proteinExistence type="predicted"/>